<proteinExistence type="inferred from homology"/>
<dbReference type="InterPro" id="IPR000524">
    <property type="entry name" value="Tscrpt_reg_HTH_GntR"/>
</dbReference>
<evidence type="ECO:0000256" key="5">
    <source>
        <dbReference type="ARBA" id="ARBA00022576"/>
    </source>
</evidence>
<evidence type="ECO:0000256" key="9">
    <source>
        <dbReference type="ARBA" id="ARBA00023125"/>
    </source>
</evidence>
<evidence type="ECO:0000256" key="4">
    <source>
        <dbReference type="ARBA" id="ARBA00011738"/>
    </source>
</evidence>
<dbReference type="GO" id="GO:0030170">
    <property type="term" value="F:pyridoxal phosphate binding"/>
    <property type="evidence" value="ECO:0007669"/>
    <property type="project" value="InterPro"/>
</dbReference>
<reference evidence="12 13" key="1">
    <citation type="submission" date="2018-04" db="EMBL/GenBank/DDBJ databases">
        <title>Genomic Encyclopedia of Archaeal and Bacterial Type Strains, Phase II (KMG-II): from individual species to whole genera.</title>
        <authorList>
            <person name="Goeker M."/>
        </authorList>
    </citation>
    <scope>NUCLEOTIDE SEQUENCE [LARGE SCALE GENOMIC DNA]</scope>
    <source>
        <strain evidence="12 13">DSM 45169</strain>
    </source>
</reference>
<evidence type="ECO:0000313" key="13">
    <source>
        <dbReference type="Proteomes" id="UP000241639"/>
    </source>
</evidence>
<dbReference type="Gene3D" id="3.90.1150.10">
    <property type="entry name" value="Aspartate Aminotransferase, domain 1"/>
    <property type="match status" value="1"/>
</dbReference>
<dbReference type="InterPro" id="IPR036390">
    <property type="entry name" value="WH_DNA-bd_sf"/>
</dbReference>
<dbReference type="FunFam" id="3.40.640.10:FF:000053">
    <property type="entry name" value="Aminotransferase, class I"/>
    <property type="match status" value="1"/>
</dbReference>
<dbReference type="SUPFAM" id="SSF53383">
    <property type="entry name" value="PLP-dependent transferases"/>
    <property type="match status" value="1"/>
</dbReference>
<dbReference type="EMBL" id="PZZP01000002">
    <property type="protein sequence ID" value="PTM56542.1"/>
    <property type="molecule type" value="Genomic_DNA"/>
</dbReference>
<dbReference type="InterPro" id="IPR015424">
    <property type="entry name" value="PyrdxlP-dep_Trfase"/>
</dbReference>
<evidence type="ECO:0000256" key="1">
    <source>
        <dbReference type="ARBA" id="ARBA00001933"/>
    </source>
</evidence>
<dbReference type="PANTHER" id="PTHR46577:SF2">
    <property type="entry name" value="TRANSCRIPTIONAL REGULATORY PROTEIN"/>
    <property type="match status" value="1"/>
</dbReference>
<dbReference type="Pfam" id="PF00155">
    <property type="entry name" value="Aminotran_1_2"/>
    <property type="match status" value="1"/>
</dbReference>
<dbReference type="Gene3D" id="1.10.10.10">
    <property type="entry name" value="Winged helix-like DNA-binding domain superfamily/Winged helix DNA-binding domain"/>
    <property type="match status" value="1"/>
</dbReference>
<gene>
    <name evidence="12" type="ORF">C8J48_2864</name>
</gene>
<dbReference type="InterPro" id="IPR015421">
    <property type="entry name" value="PyrdxlP-dep_Trfase_major"/>
</dbReference>
<evidence type="ECO:0000313" key="12">
    <source>
        <dbReference type="EMBL" id="PTM56542.1"/>
    </source>
</evidence>
<keyword evidence="10" id="KW-0804">Transcription</keyword>
<dbReference type="InterPro" id="IPR036388">
    <property type="entry name" value="WH-like_DNA-bd_sf"/>
</dbReference>
<comment type="caution">
    <text evidence="12">The sequence shown here is derived from an EMBL/GenBank/DDBJ whole genome shotgun (WGS) entry which is preliminary data.</text>
</comment>
<keyword evidence="5" id="KW-0032">Aminotransferase</keyword>
<dbReference type="CDD" id="cd00609">
    <property type="entry name" value="AAT_like"/>
    <property type="match status" value="1"/>
</dbReference>
<dbReference type="Proteomes" id="UP000241639">
    <property type="component" value="Unassembled WGS sequence"/>
</dbReference>
<dbReference type="GO" id="GO:0003700">
    <property type="term" value="F:DNA-binding transcription factor activity"/>
    <property type="evidence" value="ECO:0007669"/>
    <property type="project" value="InterPro"/>
</dbReference>
<evidence type="ECO:0000256" key="7">
    <source>
        <dbReference type="ARBA" id="ARBA00022898"/>
    </source>
</evidence>
<comment type="cofactor">
    <cofactor evidence="1">
        <name>pyridoxal 5'-phosphate</name>
        <dbReference type="ChEBI" id="CHEBI:597326"/>
    </cofactor>
</comment>
<dbReference type="GO" id="GO:0003677">
    <property type="term" value="F:DNA binding"/>
    <property type="evidence" value="ECO:0007669"/>
    <property type="project" value="UniProtKB-KW"/>
</dbReference>
<dbReference type="OrthoDB" id="9802328at2"/>
<sequence>MNIKLNRGSTIPLARQIEEGIADRILSGHFDPGAQLPTVRELSRVLQVSPVTVTHALKLLEERRLVNRVKGKGVFVAADVVGTSWQQRKSEENNSPPIPDYVHRSQHFHFNRTAAAINLSLSTVHPHLLPTQALADSVTRMIAADPEVLAQFGEIQGDTELRNYLAQYMERERLQVSPEQILITNGSQQGIDLVARCFLGPGDIVVTEEPTYSAAIDVFKSRGATVWSVPVDQEGMRVERLLPLLDSGGSPKLIYTVPTFHNPTGTVMSERRRRELIELANQLNCLVLEDDPWSEVYFHEPPPPPLQALDRRGSVIYVKGLGKMLAPSCRVGYLIASGRVRERLLAAKANADLGNPLLNQKVVLALFQSQVFSRYLNRLRKDLAQKRDLAVRLLEEYAPTGVTWNVPRGGLNLWLSLPAGANALLLLERAEKESLHFLPGSACYPGDVEWNHLRISFSCVTDEELEQGIRLLGRLMQEYLTLPSGQKGTTPYF</sequence>
<dbReference type="InterPro" id="IPR004839">
    <property type="entry name" value="Aminotransferase_I/II_large"/>
</dbReference>
<keyword evidence="8" id="KW-0805">Transcription regulation</keyword>
<dbReference type="Gene3D" id="3.40.640.10">
    <property type="entry name" value="Type I PLP-dependent aspartate aminotransferase-like (Major domain)"/>
    <property type="match status" value="1"/>
</dbReference>
<keyword evidence="9" id="KW-0238">DNA-binding</keyword>
<evidence type="ECO:0000259" key="11">
    <source>
        <dbReference type="PROSITE" id="PS50949"/>
    </source>
</evidence>
<evidence type="ECO:0000256" key="2">
    <source>
        <dbReference type="ARBA" id="ARBA00005384"/>
    </source>
</evidence>
<dbReference type="Pfam" id="PF00392">
    <property type="entry name" value="GntR"/>
    <property type="match status" value="1"/>
</dbReference>
<keyword evidence="7" id="KW-0663">Pyridoxal phosphate</keyword>
<dbReference type="AlphaFoldDB" id="A0A2T4Z3T2"/>
<dbReference type="RefSeq" id="WP_107727873.1">
    <property type="nucleotide sequence ID" value="NZ_PZZP01000002.1"/>
</dbReference>
<feature type="domain" description="HTH gntR-type" evidence="11">
    <location>
        <begin position="11"/>
        <end position="79"/>
    </location>
</feature>
<dbReference type="GO" id="GO:0008483">
    <property type="term" value="F:transaminase activity"/>
    <property type="evidence" value="ECO:0007669"/>
    <property type="project" value="UniProtKB-KW"/>
</dbReference>
<dbReference type="SMART" id="SM00345">
    <property type="entry name" value="HTH_GNTR"/>
    <property type="match status" value="1"/>
</dbReference>
<comment type="similarity">
    <text evidence="3">Belongs to the class-I pyridoxal-phosphate-dependent aminotransferase family.</text>
</comment>
<dbReference type="InterPro" id="IPR015422">
    <property type="entry name" value="PyrdxlP-dep_Trfase_small"/>
</dbReference>
<dbReference type="SUPFAM" id="SSF46785">
    <property type="entry name" value="Winged helix' DNA-binding domain"/>
    <property type="match status" value="1"/>
</dbReference>
<keyword evidence="6" id="KW-0808">Transferase</keyword>
<dbReference type="CDD" id="cd07377">
    <property type="entry name" value="WHTH_GntR"/>
    <property type="match status" value="1"/>
</dbReference>
<protein>
    <submittedName>
        <fullName evidence="12">GntR family transcriptional regulator</fullName>
    </submittedName>
</protein>
<comment type="subunit">
    <text evidence="4">Homodimer.</text>
</comment>
<evidence type="ECO:0000256" key="10">
    <source>
        <dbReference type="ARBA" id="ARBA00023163"/>
    </source>
</evidence>
<keyword evidence="13" id="KW-1185">Reference proteome</keyword>
<evidence type="ECO:0000256" key="8">
    <source>
        <dbReference type="ARBA" id="ARBA00023015"/>
    </source>
</evidence>
<dbReference type="InterPro" id="IPR051446">
    <property type="entry name" value="HTH_trans_reg/aminotransferase"/>
</dbReference>
<evidence type="ECO:0000256" key="3">
    <source>
        <dbReference type="ARBA" id="ARBA00007441"/>
    </source>
</evidence>
<dbReference type="PROSITE" id="PS50949">
    <property type="entry name" value="HTH_GNTR"/>
    <property type="match status" value="1"/>
</dbReference>
<evidence type="ECO:0000256" key="6">
    <source>
        <dbReference type="ARBA" id="ARBA00022679"/>
    </source>
</evidence>
<organism evidence="12 13">
    <name type="scientific">Desmospora activa DSM 45169</name>
    <dbReference type="NCBI Taxonomy" id="1121389"/>
    <lineage>
        <taxon>Bacteria</taxon>
        <taxon>Bacillati</taxon>
        <taxon>Bacillota</taxon>
        <taxon>Bacilli</taxon>
        <taxon>Bacillales</taxon>
        <taxon>Thermoactinomycetaceae</taxon>
        <taxon>Desmospora</taxon>
    </lineage>
</organism>
<accession>A0A2T4Z3T2</accession>
<name>A0A2T4Z3T2_9BACL</name>
<dbReference type="PANTHER" id="PTHR46577">
    <property type="entry name" value="HTH-TYPE TRANSCRIPTIONAL REGULATORY PROTEIN GABR"/>
    <property type="match status" value="1"/>
</dbReference>
<comment type="similarity">
    <text evidence="2">In the C-terminal section; belongs to the class-I pyridoxal-phosphate-dependent aminotransferase family.</text>
</comment>